<evidence type="ECO:0000256" key="7">
    <source>
        <dbReference type="PROSITE-ProRule" id="PRU01360"/>
    </source>
</evidence>
<dbReference type="EMBL" id="FMXE01000028">
    <property type="protein sequence ID" value="SDA90951.1"/>
    <property type="molecule type" value="Genomic_DNA"/>
</dbReference>
<keyword evidence="2 7" id="KW-0813">Transport</keyword>
<proteinExistence type="inferred from homology"/>
<evidence type="ECO:0000256" key="3">
    <source>
        <dbReference type="ARBA" id="ARBA00022452"/>
    </source>
</evidence>
<keyword evidence="10" id="KW-1185">Reference proteome</keyword>
<name>A0A1G5Z825_9BACT</name>
<dbReference type="SUPFAM" id="SSF49464">
    <property type="entry name" value="Carboxypeptidase regulatory domain-like"/>
    <property type="match status" value="1"/>
</dbReference>
<protein>
    <submittedName>
        <fullName evidence="9">TonB-linked outer membrane protein, SusC/RagA family</fullName>
    </submittedName>
</protein>
<dbReference type="Pfam" id="PF07715">
    <property type="entry name" value="Plug"/>
    <property type="match status" value="1"/>
</dbReference>
<dbReference type="Gene3D" id="2.60.40.1120">
    <property type="entry name" value="Carboxypeptidase-like, regulatory domain"/>
    <property type="match status" value="1"/>
</dbReference>
<dbReference type="OrthoDB" id="9768177at2"/>
<dbReference type="AlphaFoldDB" id="A0A1G5Z825"/>
<organism evidence="9 10">
    <name type="scientific">Algoriphagus alkaliphilus</name>
    <dbReference type="NCBI Taxonomy" id="279824"/>
    <lineage>
        <taxon>Bacteria</taxon>
        <taxon>Pseudomonadati</taxon>
        <taxon>Bacteroidota</taxon>
        <taxon>Cytophagia</taxon>
        <taxon>Cytophagales</taxon>
        <taxon>Cyclobacteriaceae</taxon>
        <taxon>Algoriphagus</taxon>
    </lineage>
</organism>
<comment type="subcellular location">
    <subcellularLocation>
        <location evidence="1 7">Cell outer membrane</location>
        <topology evidence="1 7">Multi-pass membrane protein</topology>
    </subcellularLocation>
</comment>
<keyword evidence="4 7" id="KW-0812">Transmembrane</keyword>
<evidence type="ECO:0000259" key="8">
    <source>
        <dbReference type="Pfam" id="PF07715"/>
    </source>
</evidence>
<dbReference type="Pfam" id="PF13715">
    <property type="entry name" value="CarbopepD_reg_2"/>
    <property type="match status" value="1"/>
</dbReference>
<dbReference type="GO" id="GO:0009279">
    <property type="term" value="C:cell outer membrane"/>
    <property type="evidence" value="ECO:0007669"/>
    <property type="project" value="UniProtKB-SubCell"/>
</dbReference>
<accession>A0A1G5Z825</accession>
<evidence type="ECO:0000256" key="1">
    <source>
        <dbReference type="ARBA" id="ARBA00004571"/>
    </source>
</evidence>
<dbReference type="STRING" id="279824.SAMN03080617_03360"/>
<keyword evidence="6 7" id="KW-0998">Cell outer membrane</keyword>
<evidence type="ECO:0000256" key="6">
    <source>
        <dbReference type="ARBA" id="ARBA00023237"/>
    </source>
</evidence>
<dbReference type="Gene3D" id="2.170.130.10">
    <property type="entry name" value="TonB-dependent receptor, plug domain"/>
    <property type="match status" value="1"/>
</dbReference>
<feature type="domain" description="TonB-dependent receptor plug" evidence="8">
    <location>
        <begin position="121"/>
        <end position="226"/>
    </location>
</feature>
<dbReference type="Gene3D" id="2.40.170.20">
    <property type="entry name" value="TonB-dependent receptor, beta-barrel domain"/>
    <property type="match status" value="1"/>
</dbReference>
<dbReference type="NCBIfam" id="TIGR04056">
    <property type="entry name" value="OMP_RagA_SusC"/>
    <property type="match status" value="1"/>
</dbReference>
<evidence type="ECO:0000313" key="10">
    <source>
        <dbReference type="Proteomes" id="UP000198756"/>
    </source>
</evidence>
<evidence type="ECO:0000256" key="4">
    <source>
        <dbReference type="ARBA" id="ARBA00022692"/>
    </source>
</evidence>
<dbReference type="NCBIfam" id="TIGR04057">
    <property type="entry name" value="SusC_RagA_signa"/>
    <property type="match status" value="1"/>
</dbReference>
<evidence type="ECO:0000256" key="2">
    <source>
        <dbReference type="ARBA" id="ARBA00022448"/>
    </source>
</evidence>
<keyword evidence="3 7" id="KW-1134">Transmembrane beta strand</keyword>
<dbReference type="InterPro" id="IPR039426">
    <property type="entry name" value="TonB-dep_rcpt-like"/>
</dbReference>
<dbReference type="SUPFAM" id="SSF56935">
    <property type="entry name" value="Porins"/>
    <property type="match status" value="1"/>
</dbReference>
<dbReference type="Proteomes" id="UP000198756">
    <property type="component" value="Unassembled WGS sequence"/>
</dbReference>
<dbReference type="InterPro" id="IPR023996">
    <property type="entry name" value="TonB-dep_OMP_SusC/RagA"/>
</dbReference>
<dbReference type="InterPro" id="IPR008969">
    <property type="entry name" value="CarboxyPept-like_regulatory"/>
</dbReference>
<dbReference type="InterPro" id="IPR012910">
    <property type="entry name" value="Plug_dom"/>
</dbReference>
<sequence>MRLLVALFTVLLYTGAHEICGQTTSPVNGSVVDIASGQALAGAMITAEPGRITVVADKNGEFNLDLSPGSYVLTAQFLGYATFKIQLRIPLESSLTLQMSALELGLEEVQVLATGYQEIPKSRASGSFVSVDRELITRRVSTNLIDRLEDVTSGLILNRTGDVGRDPISIRGRSTLGRFSQPLIVIDNFPYDGSLEDINPNDVESITVLRDAAAASIWGARAGNGVIVITTKSGKPDLPTRVSFSANSNWVAPPDAFWNPLLSPEDYIDVERMLFNTGFFNATENNPSRPVLSPVVETLILARDGKISGAEANGIIDNFSRNDLRRDINKYLYQNQLNQQYSLGIAGGGKSHAYRVGFGLDENQENVVGDENRRISLNIKNDFSLMNDRLKIQTGLYGVKSTSTGAGVDPNSLQFNNASYMYPYARLADDNGTPLAVERDLRAGFKSQALESGLLEWTYVPLEEIGRSPQKSVRNDWRLNFGANYQILKGLSAAVQYQYWENRSSNETIYAEESFFVRNLVNSFTQLNATNGLLSYPIPKGSIYDWSNFNSGSHNGRIQLDYQKSWADKWDLTMLGGTEIKSLAAVNLMGRYYGFNPEFYSSLPVNYQGQFSQYNNPFSASLIPNRDGQSKTTDRFTSVFANAALSHQKRYLLTLSARKDASNLFGVAANQKGVPLWSAGLGWTLSDEGFYNWNALPYVRLRLSYGYNGNIDRSLSAFTTATTVTFNPITQIPYSRIVNPPNENLRWERIKIINGGLDFENKSGTLSGSLEVYRKAGIDLIGIAPFAPSTGISLFTGNNAATNTTGFDLNLESFNLKGTWNWSAVFLLSGIREEVRDYKNEVPVLNLLNNGASGLGGTYFPVVGKPLFAIYSLPWEGLNPNTGAPVGILDGEPSEDYRAIVTGATLDNIIYHGPARPSFFGSLRNNLTVRGFSLSVNISYRLGYYFKRTSVEYDPILLGRGGHSDYALRWKNPGDELITQVPSMPSPRNTLRDLFYRNSSVLVEKGDHVRLQDIRLGYQLPQNRSWAKAFQRAEIFFYANNLAMIWKATDTDWDPDFGTFRPLRSLALGVNLEF</sequence>
<dbReference type="InterPro" id="IPR023997">
    <property type="entry name" value="TonB-dep_OMP_SusC/RagA_CS"/>
</dbReference>
<dbReference type="InterPro" id="IPR037066">
    <property type="entry name" value="Plug_dom_sf"/>
</dbReference>
<evidence type="ECO:0000313" key="9">
    <source>
        <dbReference type="EMBL" id="SDA90951.1"/>
    </source>
</evidence>
<keyword evidence="5 7" id="KW-0472">Membrane</keyword>
<comment type="similarity">
    <text evidence="7">Belongs to the TonB-dependent receptor family.</text>
</comment>
<dbReference type="InterPro" id="IPR036942">
    <property type="entry name" value="Beta-barrel_TonB_sf"/>
</dbReference>
<evidence type="ECO:0000256" key="5">
    <source>
        <dbReference type="ARBA" id="ARBA00023136"/>
    </source>
</evidence>
<gene>
    <name evidence="9" type="ORF">SAMN03080617_03360</name>
</gene>
<dbReference type="RefSeq" id="WP_092732372.1">
    <property type="nucleotide sequence ID" value="NZ_FMXE01000028.1"/>
</dbReference>
<reference evidence="10" key="1">
    <citation type="submission" date="2016-10" db="EMBL/GenBank/DDBJ databases">
        <authorList>
            <person name="Varghese N."/>
            <person name="Submissions S."/>
        </authorList>
    </citation>
    <scope>NUCLEOTIDE SEQUENCE [LARGE SCALE GENOMIC DNA]</scope>
    <source>
        <strain evidence="10">DSM 22703</strain>
    </source>
</reference>
<dbReference type="PROSITE" id="PS52016">
    <property type="entry name" value="TONB_DEPENDENT_REC_3"/>
    <property type="match status" value="1"/>
</dbReference>